<dbReference type="PRINTS" id="PR00032">
    <property type="entry name" value="HTHARAC"/>
</dbReference>
<feature type="domain" description="HTH araC/xylS-type" evidence="4">
    <location>
        <begin position="192"/>
        <end position="290"/>
    </location>
</feature>
<proteinExistence type="predicted"/>
<dbReference type="InterPro" id="IPR020449">
    <property type="entry name" value="Tscrpt_reg_AraC-type_HTH"/>
</dbReference>
<name>A0A2T0T1D8_9PSEU</name>
<organism evidence="5 6">
    <name type="scientific">Umezawaea tangerina</name>
    <dbReference type="NCBI Taxonomy" id="84725"/>
    <lineage>
        <taxon>Bacteria</taxon>
        <taxon>Bacillati</taxon>
        <taxon>Actinomycetota</taxon>
        <taxon>Actinomycetes</taxon>
        <taxon>Pseudonocardiales</taxon>
        <taxon>Pseudonocardiaceae</taxon>
        <taxon>Umezawaea</taxon>
    </lineage>
</organism>
<dbReference type="InterPro" id="IPR018062">
    <property type="entry name" value="HTH_AraC-typ_CS"/>
</dbReference>
<dbReference type="AlphaFoldDB" id="A0A2T0T1D8"/>
<evidence type="ECO:0000313" key="6">
    <source>
        <dbReference type="Proteomes" id="UP000239494"/>
    </source>
</evidence>
<dbReference type="RefSeq" id="WP_106189443.1">
    <property type="nucleotide sequence ID" value="NZ_PVTF01000007.1"/>
</dbReference>
<evidence type="ECO:0000256" key="2">
    <source>
        <dbReference type="ARBA" id="ARBA00023125"/>
    </source>
</evidence>
<keyword evidence="1" id="KW-0805">Transcription regulation</keyword>
<evidence type="ECO:0000313" key="5">
    <source>
        <dbReference type="EMBL" id="PRY39488.1"/>
    </source>
</evidence>
<comment type="caution">
    <text evidence="5">The sequence shown here is derived from an EMBL/GenBank/DDBJ whole genome shotgun (WGS) entry which is preliminary data.</text>
</comment>
<dbReference type="InterPro" id="IPR009057">
    <property type="entry name" value="Homeodomain-like_sf"/>
</dbReference>
<keyword evidence="2" id="KW-0238">DNA-binding</keyword>
<evidence type="ECO:0000256" key="1">
    <source>
        <dbReference type="ARBA" id="ARBA00023015"/>
    </source>
</evidence>
<dbReference type="SMART" id="SM00342">
    <property type="entry name" value="HTH_ARAC"/>
    <property type="match status" value="1"/>
</dbReference>
<dbReference type="GO" id="GO:0043565">
    <property type="term" value="F:sequence-specific DNA binding"/>
    <property type="evidence" value="ECO:0007669"/>
    <property type="project" value="InterPro"/>
</dbReference>
<accession>A0A2T0T1D8</accession>
<dbReference type="EMBL" id="PVTF01000007">
    <property type="protein sequence ID" value="PRY39488.1"/>
    <property type="molecule type" value="Genomic_DNA"/>
</dbReference>
<dbReference type="Pfam" id="PF12833">
    <property type="entry name" value="HTH_18"/>
    <property type="match status" value="1"/>
</dbReference>
<dbReference type="PROSITE" id="PS00041">
    <property type="entry name" value="HTH_ARAC_FAMILY_1"/>
    <property type="match status" value="1"/>
</dbReference>
<dbReference type="SUPFAM" id="SSF46689">
    <property type="entry name" value="Homeodomain-like"/>
    <property type="match status" value="2"/>
</dbReference>
<dbReference type="InterPro" id="IPR018060">
    <property type="entry name" value="HTH_AraC"/>
</dbReference>
<keyword evidence="3" id="KW-0804">Transcription</keyword>
<keyword evidence="6" id="KW-1185">Reference proteome</keyword>
<dbReference type="Proteomes" id="UP000239494">
    <property type="component" value="Unassembled WGS sequence"/>
</dbReference>
<dbReference type="PANTHER" id="PTHR46796:SF6">
    <property type="entry name" value="ARAC SUBFAMILY"/>
    <property type="match status" value="1"/>
</dbReference>
<evidence type="ECO:0000259" key="4">
    <source>
        <dbReference type="PROSITE" id="PS01124"/>
    </source>
</evidence>
<sequence>MSSTEQTVPIAAGLPSRVLVDSAGLGWDGVRVRELADPPVADFVLPPVDSLTVLLVTAGSYVVESGAGSGRRHALVSPGTSAVNAPRQEVRARWRSGLGEQFRSVHLVLPAASLAATRDALPRHVRRADPDYLGRDDPFVRETVLELGRAARQGLPALHAGTLAQSITSYLLLADVHDDGGNGGGLGVRALSAVVDAMHERIAEQITLADLAAVAHLSRHHFLRQFTASTRTTPMRYLTSLRMRRARELLRDDTLAVQVVADRCGYRNPTHFTSVFRREHGVTPSRFRVLDT</sequence>
<evidence type="ECO:0000256" key="3">
    <source>
        <dbReference type="ARBA" id="ARBA00023163"/>
    </source>
</evidence>
<protein>
    <submittedName>
        <fullName evidence="5">AraC family transcriptional regulator</fullName>
    </submittedName>
</protein>
<dbReference type="Gene3D" id="1.10.10.60">
    <property type="entry name" value="Homeodomain-like"/>
    <property type="match status" value="2"/>
</dbReference>
<reference evidence="5 6" key="1">
    <citation type="submission" date="2018-03" db="EMBL/GenBank/DDBJ databases">
        <title>Genomic Encyclopedia of Archaeal and Bacterial Type Strains, Phase II (KMG-II): from individual species to whole genera.</title>
        <authorList>
            <person name="Goeker M."/>
        </authorList>
    </citation>
    <scope>NUCLEOTIDE SEQUENCE [LARGE SCALE GENOMIC DNA]</scope>
    <source>
        <strain evidence="5 6">DSM 44720</strain>
    </source>
</reference>
<dbReference type="PANTHER" id="PTHR46796">
    <property type="entry name" value="HTH-TYPE TRANSCRIPTIONAL ACTIVATOR RHAS-RELATED"/>
    <property type="match status" value="1"/>
</dbReference>
<dbReference type="InterPro" id="IPR050204">
    <property type="entry name" value="AraC_XylS_family_regulators"/>
</dbReference>
<dbReference type="GO" id="GO:0003700">
    <property type="term" value="F:DNA-binding transcription factor activity"/>
    <property type="evidence" value="ECO:0007669"/>
    <property type="project" value="InterPro"/>
</dbReference>
<dbReference type="PROSITE" id="PS01124">
    <property type="entry name" value="HTH_ARAC_FAMILY_2"/>
    <property type="match status" value="1"/>
</dbReference>
<gene>
    <name evidence="5" type="ORF">CLV43_10771</name>
</gene>
<dbReference type="OrthoDB" id="2060755at2"/>